<organism evidence="1 2">
    <name type="scientific">Vibrio ouci</name>
    <dbReference type="NCBI Taxonomy" id="2499078"/>
    <lineage>
        <taxon>Bacteria</taxon>
        <taxon>Pseudomonadati</taxon>
        <taxon>Pseudomonadota</taxon>
        <taxon>Gammaproteobacteria</taxon>
        <taxon>Vibrionales</taxon>
        <taxon>Vibrionaceae</taxon>
        <taxon>Vibrio</taxon>
    </lineage>
</organism>
<dbReference type="RefSeq" id="WP_134837282.1">
    <property type="nucleotide sequence ID" value="NZ_SATR01000058.1"/>
</dbReference>
<comment type="caution">
    <text evidence="1">The sequence shown here is derived from an EMBL/GenBank/DDBJ whole genome shotgun (WGS) entry which is preliminary data.</text>
</comment>
<accession>A0A4Y8W9C8</accession>
<reference evidence="1 2" key="1">
    <citation type="submission" date="2019-01" db="EMBL/GenBank/DDBJ databases">
        <title>Vibrio BEI176 sp. nov, a marine bacterium isolated from China: eastern marignal seas.</title>
        <authorList>
            <person name="Li B."/>
        </authorList>
    </citation>
    <scope>NUCLEOTIDE SEQUENCE [LARGE SCALE GENOMIC DNA]</scope>
    <source>
        <strain evidence="1 2">BEI176</strain>
    </source>
</reference>
<dbReference type="AlphaFoldDB" id="A0A4Y8W9C8"/>
<evidence type="ECO:0000313" key="2">
    <source>
        <dbReference type="Proteomes" id="UP000297753"/>
    </source>
</evidence>
<gene>
    <name evidence="1" type="ORF">ELS82_21555</name>
</gene>
<name>A0A4Y8W9C8_9VIBR</name>
<dbReference type="EMBL" id="SATR01000058">
    <property type="protein sequence ID" value="TFH89552.1"/>
    <property type="molecule type" value="Genomic_DNA"/>
</dbReference>
<dbReference type="Proteomes" id="UP000297753">
    <property type="component" value="Unassembled WGS sequence"/>
</dbReference>
<protein>
    <submittedName>
        <fullName evidence="1">Uncharacterized protein</fullName>
    </submittedName>
</protein>
<proteinExistence type="predicted"/>
<sequence>MSQTQPRYAFVCPELETLSIEQQGQSVRLESDCQHKIADFAALAIDAAMQRNIRVFLLDRKESKQLDFYSFLMV</sequence>
<keyword evidence="2" id="KW-1185">Reference proteome</keyword>
<evidence type="ECO:0000313" key="1">
    <source>
        <dbReference type="EMBL" id="TFH89552.1"/>
    </source>
</evidence>
<dbReference type="OrthoDB" id="5902478at2"/>